<dbReference type="Proteomes" id="UP000184520">
    <property type="component" value="Unassembled WGS sequence"/>
</dbReference>
<dbReference type="OrthoDB" id="981227at2"/>
<name>A0A1M5FFJ2_9ALTE</name>
<dbReference type="AlphaFoldDB" id="A0A1M5FFJ2"/>
<dbReference type="InterPro" id="IPR027565">
    <property type="entry name" value="Cupin_WbuC"/>
</dbReference>
<protein>
    <submittedName>
        <fullName evidence="2">Cupin fold metalloprotein, WbuC family</fullName>
    </submittedName>
</protein>
<proteinExistence type="predicted"/>
<dbReference type="STRING" id="634436.SAMN05216361_0819"/>
<feature type="domain" description="Cupin fold metalloprotein WbuC cupin" evidence="1">
    <location>
        <begin position="6"/>
        <end position="89"/>
    </location>
</feature>
<dbReference type="NCBIfam" id="TIGR04366">
    <property type="entry name" value="cupin_WbuC"/>
    <property type="match status" value="1"/>
</dbReference>
<dbReference type="CDD" id="cd07005">
    <property type="entry name" value="cupin_WbuC-like"/>
    <property type="match status" value="1"/>
</dbReference>
<dbReference type="SUPFAM" id="SSF51182">
    <property type="entry name" value="RmlC-like cupins"/>
    <property type="match status" value="1"/>
</dbReference>
<dbReference type="Pfam" id="PF19480">
    <property type="entry name" value="DUF6016"/>
    <property type="match status" value="1"/>
</dbReference>
<dbReference type="InterPro" id="IPR046058">
    <property type="entry name" value="WbuC_cupin"/>
</dbReference>
<gene>
    <name evidence="2" type="ORF">SAMN05216361_0819</name>
</gene>
<evidence type="ECO:0000313" key="2">
    <source>
        <dbReference type="EMBL" id="SHF90266.1"/>
    </source>
</evidence>
<organism evidence="2 3">
    <name type="scientific">Marisediminitalea aggregata</name>
    <dbReference type="NCBI Taxonomy" id="634436"/>
    <lineage>
        <taxon>Bacteria</taxon>
        <taxon>Pseudomonadati</taxon>
        <taxon>Pseudomonadota</taxon>
        <taxon>Gammaproteobacteria</taxon>
        <taxon>Alteromonadales</taxon>
        <taxon>Alteromonadaceae</taxon>
        <taxon>Marisediminitalea</taxon>
    </lineage>
</organism>
<dbReference type="InterPro" id="IPR014710">
    <property type="entry name" value="RmlC-like_jellyroll"/>
</dbReference>
<sequence>MTVQRFDQEMIAEMRAQAEASPRRRAHKNIHSDYQQPVQRLFVSMLPDSYVRPHRHSQPTKWEFFLVIDGMLELLFFDEQGELTERIALSPNSDCFGVEIPPNTWHATVCHAPVTFVEVKQGPYEISDDKDFAQWAPAENTNEVPAFLAELKLLRPGERMSTLAQQA</sequence>
<keyword evidence="3" id="KW-1185">Reference proteome</keyword>
<dbReference type="InterPro" id="IPR011051">
    <property type="entry name" value="RmlC_Cupin_sf"/>
</dbReference>
<dbReference type="RefSeq" id="WP_073318115.1">
    <property type="nucleotide sequence ID" value="NZ_FQWD01000001.1"/>
</dbReference>
<accession>A0A1M5FFJ2</accession>
<evidence type="ECO:0000259" key="1">
    <source>
        <dbReference type="Pfam" id="PF19480"/>
    </source>
</evidence>
<reference evidence="3" key="1">
    <citation type="submission" date="2016-11" db="EMBL/GenBank/DDBJ databases">
        <authorList>
            <person name="Varghese N."/>
            <person name="Submissions S."/>
        </authorList>
    </citation>
    <scope>NUCLEOTIDE SEQUENCE [LARGE SCALE GENOMIC DNA]</scope>
    <source>
        <strain evidence="3">CGMCC 1.8995</strain>
    </source>
</reference>
<dbReference type="EMBL" id="FQWD01000001">
    <property type="protein sequence ID" value="SHF90266.1"/>
    <property type="molecule type" value="Genomic_DNA"/>
</dbReference>
<dbReference type="Gene3D" id="2.60.120.10">
    <property type="entry name" value="Jelly Rolls"/>
    <property type="match status" value="1"/>
</dbReference>
<evidence type="ECO:0000313" key="3">
    <source>
        <dbReference type="Proteomes" id="UP000184520"/>
    </source>
</evidence>